<sequence length="111" mass="12187">MSARLPTHLAVGALVRRVNDAGGFAVVRARGEAQTGAILLLIDEGRVVRGLERFRDLDDRESLVPAGPVDADGVAMDDYWRKRRASDPDLWVVELMIAQAERFAAETILVC</sequence>
<dbReference type="Gene3D" id="3.40.1530.20">
    <property type="entry name" value="Protein of unknown function (DUF1491)"/>
    <property type="match status" value="1"/>
</dbReference>
<dbReference type="STRING" id="1855283.SAMN05216382_2432"/>
<dbReference type="OrthoDB" id="9809136at2"/>
<name>A0A1H7S5G4_9SPHN</name>
<dbReference type="Pfam" id="PF07372">
    <property type="entry name" value="DUF1491"/>
    <property type="match status" value="1"/>
</dbReference>
<dbReference type="EMBL" id="FNZZ01000004">
    <property type="protein sequence ID" value="SEL66984.1"/>
    <property type="molecule type" value="Genomic_DNA"/>
</dbReference>
<dbReference type="RefSeq" id="WP_093006620.1">
    <property type="nucleotide sequence ID" value="NZ_FNZZ01000004.1"/>
</dbReference>
<keyword evidence="2" id="KW-1185">Reference proteome</keyword>
<organism evidence="1 2">
    <name type="scientific">Sphingomonas palmae</name>
    <dbReference type="NCBI Taxonomy" id="1855283"/>
    <lineage>
        <taxon>Bacteria</taxon>
        <taxon>Pseudomonadati</taxon>
        <taxon>Pseudomonadota</taxon>
        <taxon>Alphaproteobacteria</taxon>
        <taxon>Sphingomonadales</taxon>
        <taxon>Sphingomonadaceae</taxon>
        <taxon>Sphingomonas</taxon>
    </lineage>
</organism>
<accession>A0A1H7S5G4</accession>
<reference evidence="2" key="1">
    <citation type="submission" date="2016-10" db="EMBL/GenBank/DDBJ databases">
        <authorList>
            <person name="Varghese N."/>
            <person name="Submissions S."/>
        </authorList>
    </citation>
    <scope>NUCLEOTIDE SEQUENCE [LARGE SCALE GENOMIC DNA]</scope>
    <source>
        <strain evidence="2">JS21-1</strain>
    </source>
</reference>
<evidence type="ECO:0008006" key="3">
    <source>
        <dbReference type="Google" id="ProtNLM"/>
    </source>
</evidence>
<proteinExistence type="predicted"/>
<evidence type="ECO:0000313" key="1">
    <source>
        <dbReference type="EMBL" id="SEL66984.1"/>
    </source>
</evidence>
<protein>
    <recommendedName>
        <fullName evidence="3">DUF1491 domain-containing protein</fullName>
    </recommendedName>
</protein>
<evidence type="ECO:0000313" key="2">
    <source>
        <dbReference type="Proteomes" id="UP000199214"/>
    </source>
</evidence>
<dbReference type="InterPro" id="IPR009964">
    <property type="entry name" value="DUF1491"/>
</dbReference>
<gene>
    <name evidence="1" type="ORF">SAMN05216382_2432</name>
</gene>
<dbReference type="AlphaFoldDB" id="A0A1H7S5G4"/>
<dbReference type="Proteomes" id="UP000199214">
    <property type="component" value="Unassembled WGS sequence"/>
</dbReference>